<protein>
    <submittedName>
        <fullName evidence="2">DUF2752 domain-containing protein</fullName>
    </submittedName>
</protein>
<keyword evidence="1" id="KW-0472">Membrane</keyword>
<sequence>MTATTGQEPVQLARGARGERAVVLVIAAVSLVGLVIARLWPLASVDSGQPTCLLRIFTGLPCPGCGMTRAWVHLAHGDVLTAFEYNLFGPIGMAVAAGIVGYVGVALVRRRPPERILSLVDPKVLLGLITVWLAYSAVRMVSIGAGQDYFALVVS</sequence>
<dbReference type="EMBL" id="CP144913">
    <property type="protein sequence ID" value="WXB77295.1"/>
    <property type="molecule type" value="Genomic_DNA"/>
</dbReference>
<gene>
    <name evidence="2" type="ORF">V1351_04315</name>
</gene>
<feature type="transmembrane region" description="Helical" evidence="1">
    <location>
        <begin position="87"/>
        <end position="108"/>
    </location>
</feature>
<keyword evidence="1" id="KW-0812">Transmembrane</keyword>
<proteinExistence type="predicted"/>
<evidence type="ECO:0000256" key="1">
    <source>
        <dbReference type="SAM" id="Phobius"/>
    </source>
</evidence>
<organism evidence="2 3">
    <name type="scientific">Janibacter alittae</name>
    <dbReference type="NCBI Taxonomy" id="3115209"/>
    <lineage>
        <taxon>Bacteria</taxon>
        <taxon>Bacillati</taxon>
        <taxon>Actinomycetota</taxon>
        <taxon>Actinomycetes</taxon>
        <taxon>Micrococcales</taxon>
        <taxon>Intrasporangiaceae</taxon>
        <taxon>Janibacter</taxon>
    </lineage>
</organism>
<keyword evidence="3" id="KW-1185">Reference proteome</keyword>
<dbReference type="Pfam" id="PF10825">
    <property type="entry name" value="DUF2752"/>
    <property type="match status" value="1"/>
</dbReference>
<feature type="transmembrane region" description="Helical" evidence="1">
    <location>
        <begin position="120"/>
        <end position="138"/>
    </location>
</feature>
<evidence type="ECO:0000313" key="2">
    <source>
        <dbReference type="EMBL" id="WXB77295.1"/>
    </source>
</evidence>
<dbReference type="Proteomes" id="UP001382727">
    <property type="component" value="Chromosome"/>
</dbReference>
<keyword evidence="1" id="KW-1133">Transmembrane helix</keyword>
<accession>A0ABZ2MJQ2</accession>
<dbReference type="RefSeq" id="WP_338751049.1">
    <property type="nucleotide sequence ID" value="NZ_CP144913.1"/>
</dbReference>
<evidence type="ECO:0000313" key="3">
    <source>
        <dbReference type="Proteomes" id="UP001382727"/>
    </source>
</evidence>
<reference evidence="2 3" key="1">
    <citation type="submission" date="2024-02" db="EMBL/GenBank/DDBJ databases">
        <title>Janibacter sp. nov., isolated from gut of marine sandworm.</title>
        <authorList>
            <person name="Kim B."/>
            <person name="Jun M.O."/>
            <person name="Shin N.-R."/>
        </authorList>
    </citation>
    <scope>NUCLEOTIDE SEQUENCE [LARGE SCALE GENOMIC DNA]</scope>
    <source>
        <strain evidence="2 3">A1S7</strain>
    </source>
</reference>
<dbReference type="InterPro" id="IPR021215">
    <property type="entry name" value="DUF2752"/>
</dbReference>
<name>A0ABZ2MJQ2_9MICO</name>
<feature type="transmembrane region" description="Helical" evidence="1">
    <location>
        <begin position="21"/>
        <end position="40"/>
    </location>
</feature>